<keyword evidence="1" id="KW-0812">Transmembrane</keyword>
<evidence type="ECO:0000313" key="2">
    <source>
        <dbReference type="EMBL" id="VTR92539.1"/>
    </source>
</evidence>
<organism evidence="2 3">
    <name type="scientific">Gemmata massiliana</name>
    <dbReference type="NCBI Taxonomy" id="1210884"/>
    <lineage>
        <taxon>Bacteria</taxon>
        <taxon>Pseudomonadati</taxon>
        <taxon>Planctomycetota</taxon>
        <taxon>Planctomycetia</taxon>
        <taxon>Gemmatales</taxon>
        <taxon>Gemmataceae</taxon>
        <taxon>Gemmata</taxon>
    </lineage>
</organism>
<feature type="transmembrane region" description="Helical" evidence="1">
    <location>
        <begin position="96"/>
        <end position="118"/>
    </location>
</feature>
<dbReference type="EMBL" id="LR593886">
    <property type="protein sequence ID" value="VTR92539.1"/>
    <property type="molecule type" value="Genomic_DNA"/>
</dbReference>
<keyword evidence="1" id="KW-0472">Membrane</keyword>
<proteinExistence type="predicted"/>
<keyword evidence="1" id="KW-1133">Transmembrane helix</keyword>
<sequence length="160" mass="16719">MASETELQALRDTSDETLLDQVSLHATKIMIGAAVVGLIAAFLPAVTVALSILGKTATESLAVWRDWRGKFDVLAYISVGVMAALMLRNMANPKKLAIACVIASGGAVLLALWLPLSIRGGGDVKELAEISIGIGCYLNILTSIVLAAGAVLQAKRVNAF</sequence>
<feature type="transmembrane region" description="Helical" evidence="1">
    <location>
        <begin position="73"/>
        <end position="89"/>
    </location>
</feature>
<name>A0A6P2CU95_9BACT</name>
<feature type="transmembrane region" description="Helical" evidence="1">
    <location>
        <begin position="130"/>
        <end position="152"/>
    </location>
</feature>
<dbReference type="Proteomes" id="UP000464178">
    <property type="component" value="Chromosome"/>
</dbReference>
<keyword evidence="3" id="KW-1185">Reference proteome</keyword>
<protein>
    <submittedName>
        <fullName evidence="2">Uncharacterized protein</fullName>
    </submittedName>
</protein>
<accession>A0A6P2CU95</accession>
<feature type="transmembrane region" description="Helical" evidence="1">
    <location>
        <begin position="29"/>
        <end position="53"/>
    </location>
</feature>
<evidence type="ECO:0000256" key="1">
    <source>
        <dbReference type="SAM" id="Phobius"/>
    </source>
</evidence>
<evidence type="ECO:0000313" key="3">
    <source>
        <dbReference type="Proteomes" id="UP000464178"/>
    </source>
</evidence>
<gene>
    <name evidence="2" type="ORF">SOIL9_51750</name>
</gene>
<dbReference type="AlphaFoldDB" id="A0A6P2CU95"/>
<dbReference type="KEGG" id="gms:SOIL9_51750"/>
<reference evidence="2 3" key="1">
    <citation type="submission" date="2019-05" db="EMBL/GenBank/DDBJ databases">
        <authorList>
            <consortium name="Science for Life Laboratories"/>
        </authorList>
    </citation>
    <scope>NUCLEOTIDE SEQUENCE [LARGE SCALE GENOMIC DNA]</scope>
    <source>
        <strain evidence="2">Soil9</strain>
    </source>
</reference>
<dbReference type="RefSeq" id="WP_162667385.1">
    <property type="nucleotide sequence ID" value="NZ_LR593886.1"/>
</dbReference>